<sequence>MSELPPDLPRLRTLEHWLVLSLERVRQRIAEVETREAALRPVRQLPEGPGWVLSFLREGGRPVADSVHIGDCRLAARHRKPLSRDEARRALTDGGIRACEICRPDSELGILD</sequence>
<proteinExistence type="predicted"/>
<comment type="caution">
    <text evidence="1">The sequence shown here is derived from an EMBL/GenBank/DDBJ whole genome shotgun (WGS) entry which is preliminary data.</text>
</comment>
<dbReference type="RefSeq" id="WP_388312060.1">
    <property type="nucleotide sequence ID" value="NZ_JBIBDZ010000019.1"/>
</dbReference>
<evidence type="ECO:0000313" key="1">
    <source>
        <dbReference type="EMBL" id="MFF5924194.1"/>
    </source>
</evidence>
<name>A0ABW6Y343_9ACTN</name>
<organism evidence="1 2">
    <name type="scientific">Streptomyces flavochromogenes</name>
    <dbReference type="NCBI Taxonomy" id="68199"/>
    <lineage>
        <taxon>Bacteria</taxon>
        <taxon>Bacillati</taxon>
        <taxon>Actinomycetota</taxon>
        <taxon>Actinomycetes</taxon>
        <taxon>Kitasatosporales</taxon>
        <taxon>Streptomycetaceae</taxon>
        <taxon>Streptomyces</taxon>
    </lineage>
</organism>
<protein>
    <submittedName>
        <fullName evidence="1">DUF6233 domain-containing protein</fullName>
    </submittedName>
</protein>
<dbReference type="Pfam" id="PF19746">
    <property type="entry name" value="DUF6233"/>
    <property type="match status" value="1"/>
</dbReference>
<evidence type="ECO:0000313" key="2">
    <source>
        <dbReference type="Proteomes" id="UP001602370"/>
    </source>
</evidence>
<gene>
    <name evidence="1" type="ORF">ACFY8C_38600</name>
</gene>
<reference evidence="1 2" key="1">
    <citation type="submission" date="2024-10" db="EMBL/GenBank/DDBJ databases">
        <title>The Natural Products Discovery Center: Release of the First 8490 Sequenced Strains for Exploring Actinobacteria Biosynthetic Diversity.</title>
        <authorList>
            <person name="Kalkreuter E."/>
            <person name="Kautsar S.A."/>
            <person name="Yang D."/>
            <person name="Bader C.D."/>
            <person name="Teijaro C.N."/>
            <person name="Fluegel L."/>
            <person name="Davis C.M."/>
            <person name="Simpson J.R."/>
            <person name="Lauterbach L."/>
            <person name="Steele A.D."/>
            <person name="Gui C."/>
            <person name="Meng S."/>
            <person name="Li G."/>
            <person name="Viehrig K."/>
            <person name="Ye F."/>
            <person name="Su P."/>
            <person name="Kiefer A.F."/>
            <person name="Nichols A."/>
            <person name="Cepeda A.J."/>
            <person name="Yan W."/>
            <person name="Fan B."/>
            <person name="Jiang Y."/>
            <person name="Adhikari A."/>
            <person name="Zheng C.-J."/>
            <person name="Schuster L."/>
            <person name="Cowan T.M."/>
            <person name="Smanski M.J."/>
            <person name="Chevrette M.G."/>
            <person name="De Carvalho L.P.S."/>
            <person name="Shen B."/>
        </authorList>
    </citation>
    <scope>NUCLEOTIDE SEQUENCE [LARGE SCALE GENOMIC DNA]</scope>
    <source>
        <strain evidence="1 2">NPDC012605</strain>
    </source>
</reference>
<keyword evidence="2" id="KW-1185">Reference proteome</keyword>
<dbReference type="Proteomes" id="UP001602370">
    <property type="component" value="Unassembled WGS sequence"/>
</dbReference>
<dbReference type="EMBL" id="JBIBDZ010000019">
    <property type="protein sequence ID" value="MFF5924194.1"/>
    <property type="molecule type" value="Genomic_DNA"/>
</dbReference>
<accession>A0ABW6Y343</accession>
<dbReference type="InterPro" id="IPR046200">
    <property type="entry name" value="DUF6233"/>
</dbReference>